<evidence type="ECO:0000313" key="1">
    <source>
        <dbReference type="EMBL" id="MPM31559.1"/>
    </source>
</evidence>
<dbReference type="InterPro" id="IPR059206">
    <property type="entry name" value="Sll1717-like"/>
</dbReference>
<reference evidence="1" key="1">
    <citation type="submission" date="2019-08" db="EMBL/GenBank/DDBJ databases">
        <authorList>
            <person name="Kucharzyk K."/>
            <person name="Murdoch R.W."/>
            <person name="Higgins S."/>
            <person name="Loffler F."/>
        </authorList>
    </citation>
    <scope>NUCLEOTIDE SEQUENCE</scope>
</reference>
<proteinExistence type="predicted"/>
<sequence>MINSSLESLIVNYFATCSDDRRAVIQFDRLDDNYNQYQDVEQYYQSIISLFKVVYRLNQIFRAKRITSSKIVLYLRTDILNELGKRDAESARWDDYCLPINWAIVNKNDWKNPKLLQMINKRISASFESGNITFPDVFDSNAIDIKSPVGKLHDVFQYMVEKTMHRPRDLIQFCKYVQKETAETGKLYFRTIKNAEKSYGYWLVNSELANEINPILKNTDALYELLKLLGSRPFSLTDFYDRYRSSKNFEMDADDLAYYLYDVGIFQNIDLTCHPAKFRSAFRNKGRLDRNMKIIIHPGVWTGINA</sequence>
<comment type="caution">
    <text evidence="1">The sequence shown here is derived from an EMBL/GenBank/DDBJ whole genome shotgun (WGS) entry which is preliminary data.</text>
</comment>
<gene>
    <name evidence="1" type="ORF">SDC9_78114</name>
</gene>
<name>A0A644YTB3_9ZZZZ</name>
<dbReference type="AlphaFoldDB" id="A0A644YTB3"/>
<dbReference type="NCBIfam" id="NF047389">
    <property type="entry name" value="ATPase_Sll1717"/>
    <property type="match status" value="1"/>
</dbReference>
<organism evidence="1">
    <name type="scientific">bioreactor metagenome</name>
    <dbReference type="NCBI Taxonomy" id="1076179"/>
    <lineage>
        <taxon>unclassified sequences</taxon>
        <taxon>metagenomes</taxon>
        <taxon>ecological metagenomes</taxon>
    </lineage>
</organism>
<protein>
    <submittedName>
        <fullName evidence="1">Uncharacterized protein</fullName>
    </submittedName>
</protein>
<dbReference type="EMBL" id="VSSQ01006109">
    <property type="protein sequence ID" value="MPM31559.1"/>
    <property type="molecule type" value="Genomic_DNA"/>
</dbReference>
<accession>A0A644YTB3</accession>